<reference evidence="22" key="1">
    <citation type="submission" date="2025-08" db="UniProtKB">
        <authorList>
            <consortium name="Ensembl"/>
        </authorList>
    </citation>
    <scope>IDENTIFICATION</scope>
</reference>
<comment type="catalytic activity">
    <reaction evidence="14">
        <text>S-disulfanyl-L-cysteine + tRNA(Cys) + ATP = (S)-disulfanyl-L-cysteinyl-tRNA(Cys) + AMP + diphosphate</text>
        <dbReference type="Rhea" id="RHEA:78651"/>
        <dbReference type="Rhea" id="RHEA-COMP:9661"/>
        <dbReference type="Rhea" id="RHEA-COMP:19120"/>
        <dbReference type="ChEBI" id="CHEBI:30616"/>
        <dbReference type="ChEBI" id="CHEBI:33019"/>
        <dbReference type="ChEBI" id="CHEBI:78442"/>
        <dbReference type="ChEBI" id="CHEBI:229465"/>
        <dbReference type="ChEBI" id="CHEBI:229521"/>
        <dbReference type="ChEBI" id="CHEBI:456215"/>
    </reaction>
    <physiologicalReaction direction="left-to-right" evidence="14">
        <dbReference type="Rhea" id="RHEA:78652"/>
    </physiologicalReaction>
</comment>
<comment type="catalytic activity">
    <reaction evidence="15">
        <text>2 L-cysteine = S-sulfanyl-L-cysteine + L-alanine</text>
        <dbReference type="Rhea" id="RHEA:78543"/>
        <dbReference type="ChEBI" id="CHEBI:35235"/>
        <dbReference type="ChEBI" id="CHEBI:57972"/>
        <dbReference type="ChEBI" id="CHEBI:58591"/>
    </reaction>
    <physiologicalReaction direction="left-to-right" evidence="15">
        <dbReference type="Rhea" id="RHEA:78544"/>
    </physiologicalReaction>
</comment>
<dbReference type="Ensembl" id="ENSSSCT00040096627.1">
    <property type="protein sequence ID" value="ENSSSCP00040042939.1"/>
    <property type="gene ID" value="ENSSSCG00040070057.1"/>
</dbReference>
<keyword evidence="8" id="KW-0067">ATP-binding</keyword>
<comment type="similarity">
    <text evidence="2">Belongs to the class-I aminoacyl-tRNA synthetase family.</text>
</comment>
<feature type="region of interest" description="Disordered" evidence="19">
    <location>
        <begin position="496"/>
        <end position="551"/>
    </location>
</feature>
<sequence length="906" mass="96485">MLRTRGARLGSQLLPAALGLGPASGRAASGARGQEWLQPAGYDTGVKVYNSLTRRKDPLIVSSADAASWYSCGPTVYDHAHLGHACSYVRFDIIRRILTRVFGCSVVMVMGVTDVDDKIIKRANELNVSPASLANLYEEDFKQDMAALKVLPPTVYMRVTENIPQIVAFIAGIIASGHAYSTARGNVYFDLQSRGAKYGKLVGVVPDPMGEPGDSDKRHAGDFALWKAAKPQEPFWASPWGNGRPGWHIECSTLSSLVFGSRLDIHSGGIDLAFPHHENEIAQCEAFHRCPQWGNYFLHSGHLHVEGGEEKMSKSLRNYVTIKDFLRSASPDVFRLFCLRSSYRSAVDYSDGAILEARRLLHAVAAFVEDARAYMRGQLAGGPVREDVLWDRLGRTKGAVQAALADDFNTPRAVDAVVELIHHGNRELKAAAEEPRGPRSPAVLGALVSFVEQFFETVGISLAERQVRPCLLGPRRALTLRRGSRRCPPCGFIGRAGGRGPRSPPPARLCAERGLGQESPVSPAAAEPIPAPLAPRPRVPASPPCPSQRRPHPGLRWVQPLESAAPPSGTFHGLPALTTPSRLCGRWLNLSLSSDSRLAGGLGAGLTLRGRSLWRVPASRTGRPGLSGTRPGPAVSPRSRGALGREGSRMEGLGTRPPPAVAGSPGLPQPPPPPARSAPAPPEPRRSPSGHLGGARGVAAVRRRLARGRCSSCSVEGMASPPPEVTAGRPAVCPQRAAGAGSPAALHSVVEELVRFRQTVRRFALAAGEAAGEARRRQLQERRALLEACDALRRDLSAHGVRIKVSAAPGAEARGRAPAGCARTSLRLDTDGPRPASRPLSPAVGGSLPCPRALLLTWAPLRLPGQERRVHVGAAGPADGRPQSRALRPGLAGGSVLPPVMRAALP</sequence>
<keyword evidence="10" id="KW-0030">Aminoacyl-tRNA synthetase</keyword>
<keyword evidence="9" id="KW-0648">Protein biosynthesis</keyword>
<dbReference type="GO" id="GO:0005524">
    <property type="term" value="F:ATP binding"/>
    <property type="evidence" value="ECO:0007669"/>
    <property type="project" value="UniProtKB-KW"/>
</dbReference>
<dbReference type="FunFam" id="3.40.50.620:FF:000027">
    <property type="entry name" value="Cysteine--tRNA ligase, cytoplasmic"/>
    <property type="match status" value="1"/>
</dbReference>
<dbReference type="GO" id="GO:0006423">
    <property type="term" value="P:cysteinyl-tRNA aminoacylation"/>
    <property type="evidence" value="ECO:0007669"/>
    <property type="project" value="InterPro"/>
</dbReference>
<evidence type="ECO:0000256" key="14">
    <source>
        <dbReference type="ARBA" id="ARBA00047499"/>
    </source>
</evidence>
<dbReference type="Pfam" id="PF01406">
    <property type="entry name" value="tRNA-synt_1e"/>
    <property type="match status" value="1"/>
</dbReference>
<comment type="function">
    <text evidence="13">In addition to its role as an aminoacyl-tRNA synthetase, has also cysteine persulfide synthase activity. Produces reactive persulfide species such as cysteine persulfide (CysSSH) from substrate cysteine and mediate direct incorporation of CysSSH into proteins during translations, resulting in protein persulfides and polysulfides. CysSSHs behave as potent antioxidants and cellular protectants.</text>
</comment>
<dbReference type="GO" id="GO:0046872">
    <property type="term" value="F:metal ion binding"/>
    <property type="evidence" value="ECO:0007669"/>
    <property type="project" value="UniProtKB-KW"/>
</dbReference>
<dbReference type="InterPro" id="IPR032678">
    <property type="entry name" value="tRNA-synt_1_cat_dom"/>
</dbReference>
<dbReference type="AlphaFoldDB" id="A0A8D1FZ34"/>
<evidence type="ECO:0000256" key="12">
    <source>
        <dbReference type="ARBA" id="ARBA00043868"/>
    </source>
</evidence>
<dbReference type="Proteomes" id="UP000694722">
    <property type="component" value="Unplaced"/>
</dbReference>
<dbReference type="Gene3D" id="3.40.50.620">
    <property type="entry name" value="HUPs"/>
    <property type="match status" value="1"/>
</dbReference>
<keyword evidence="4" id="KW-0436">Ligase</keyword>
<dbReference type="HAMAP" id="MF_00041">
    <property type="entry name" value="Cys_tRNA_synth"/>
    <property type="match status" value="1"/>
</dbReference>
<evidence type="ECO:0000256" key="11">
    <source>
        <dbReference type="ARBA" id="ARBA00031499"/>
    </source>
</evidence>
<evidence type="ECO:0000256" key="13">
    <source>
        <dbReference type="ARBA" id="ARBA00045476"/>
    </source>
</evidence>
<feature type="compositionally biased region" description="Pro residues" evidence="19">
    <location>
        <begin position="529"/>
        <end position="546"/>
    </location>
</feature>
<name>A0A8D1FZ34_PIG</name>
<dbReference type="CDD" id="cd00672">
    <property type="entry name" value="CysRS_core"/>
    <property type="match status" value="1"/>
</dbReference>
<dbReference type="InterPro" id="IPR014729">
    <property type="entry name" value="Rossmann-like_a/b/a_fold"/>
</dbReference>
<protein>
    <recommendedName>
        <fullName evidence="3">cysteine--tRNA ligase</fullName>
        <ecNumber evidence="3">6.1.1.16</ecNumber>
    </recommendedName>
    <alternativeName>
        <fullName evidence="11">Cysteinyl-tRNA synthetase</fullName>
    </alternativeName>
</protein>
<evidence type="ECO:0000256" key="15">
    <source>
        <dbReference type="ARBA" id="ARBA00047548"/>
    </source>
</evidence>
<comment type="catalytic activity">
    <reaction evidence="18">
        <text>tRNA(Cys) + L-cysteine + ATP = L-cysteinyl-tRNA(Cys) + AMP + diphosphate</text>
        <dbReference type="Rhea" id="RHEA:17773"/>
        <dbReference type="Rhea" id="RHEA-COMP:9661"/>
        <dbReference type="Rhea" id="RHEA-COMP:9679"/>
        <dbReference type="ChEBI" id="CHEBI:30616"/>
        <dbReference type="ChEBI" id="CHEBI:33019"/>
        <dbReference type="ChEBI" id="CHEBI:35235"/>
        <dbReference type="ChEBI" id="CHEBI:78442"/>
        <dbReference type="ChEBI" id="CHEBI:78517"/>
        <dbReference type="ChEBI" id="CHEBI:456215"/>
        <dbReference type="EC" id="6.1.1.16"/>
    </reaction>
    <physiologicalReaction direction="right-to-left" evidence="18">
        <dbReference type="Rhea" id="RHEA:17775"/>
    </physiologicalReaction>
</comment>
<evidence type="ECO:0000256" key="2">
    <source>
        <dbReference type="ARBA" id="ARBA00005594"/>
    </source>
</evidence>
<organism evidence="22 23">
    <name type="scientific">Sus scrofa</name>
    <name type="common">Pig</name>
    <dbReference type="NCBI Taxonomy" id="9823"/>
    <lineage>
        <taxon>Eukaryota</taxon>
        <taxon>Metazoa</taxon>
        <taxon>Chordata</taxon>
        <taxon>Craniata</taxon>
        <taxon>Vertebrata</taxon>
        <taxon>Euteleostomi</taxon>
        <taxon>Mammalia</taxon>
        <taxon>Eutheria</taxon>
        <taxon>Laurasiatheria</taxon>
        <taxon>Artiodactyla</taxon>
        <taxon>Suina</taxon>
        <taxon>Suidae</taxon>
        <taxon>Sus</taxon>
    </lineage>
</organism>
<feature type="compositionally biased region" description="Pro residues" evidence="19">
    <location>
        <begin position="667"/>
        <end position="682"/>
    </location>
</feature>
<evidence type="ECO:0000256" key="16">
    <source>
        <dbReference type="ARBA" id="ARBA00047731"/>
    </source>
</evidence>
<evidence type="ECO:0000313" key="22">
    <source>
        <dbReference type="Ensembl" id="ENSSSCP00040042939.1"/>
    </source>
</evidence>
<dbReference type="InterPro" id="IPR015803">
    <property type="entry name" value="Cys-tRNA-ligase"/>
</dbReference>
<dbReference type="SUPFAM" id="SSF47323">
    <property type="entry name" value="Anticodon-binding domain of a subclass of class I aminoacyl-tRNA synthetases"/>
    <property type="match status" value="1"/>
</dbReference>
<evidence type="ECO:0000256" key="4">
    <source>
        <dbReference type="ARBA" id="ARBA00022598"/>
    </source>
</evidence>
<evidence type="ECO:0000259" key="20">
    <source>
        <dbReference type="Pfam" id="PF01406"/>
    </source>
</evidence>
<feature type="compositionally biased region" description="Low complexity" evidence="19">
    <location>
        <begin position="519"/>
        <end position="528"/>
    </location>
</feature>
<proteinExistence type="inferred from homology"/>
<comment type="catalytic activity">
    <reaction evidence="16">
        <text>S-sulfanyl-L-cysteine + L-cysteine = S-disulfanyl-L-cysteine + L-alanine</text>
        <dbReference type="Rhea" id="RHEA:78627"/>
        <dbReference type="ChEBI" id="CHEBI:35235"/>
        <dbReference type="ChEBI" id="CHEBI:57972"/>
        <dbReference type="ChEBI" id="CHEBI:58591"/>
        <dbReference type="ChEBI" id="CHEBI:229465"/>
    </reaction>
    <physiologicalReaction direction="left-to-right" evidence="16">
        <dbReference type="Rhea" id="RHEA:78628"/>
    </physiologicalReaction>
</comment>
<evidence type="ECO:0000256" key="6">
    <source>
        <dbReference type="ARBA" id="ARBA00022741"/>
    </source>
</evidence>
<comment type="cofactor">
    <cofactor evidence="1">
        <name>Zn(2+)</name>
        <dbReference type="ChEBI" id="CHEBI:29105"/>
    </cofactor>
</comment>
<feature type="domain" description="Cysteinyl-tRNA synthetase class Ia DALR" evidence="21">
    <location>
        <begin position="400"/>
        <end position="460"/>
    </location>
</feature>
<dbReference type="InterPro" id="IPR015273">
    <property type="entry name" value="Cys-tRNA-synt_Ia_DALR"/>
</dbReference>
<feature type="region of interest" description="Disordered" evidence="19">
    <location>
        <begin position="812"/>
        <end position="845"/>
    </location>
</feature>
<keyword evidence="7" id="KW-0862">Zinc</keyword>
<dbReference type="SUPFAM" id="SSF52374">
    <property type="entry name" value="Nucleotidylyl transferase"/>
    <property type="match status" value="1"/>
</dbReference>
<dbReference type="GO" id="GO:0005737">
    <property type="term" value="C:cytoplasm"/>
    <property type="evidence" value="ECO:0007669"/>
    <property type="project" value="InterPro"/>
</dbReference>
<feature type="domain" description="tRNA synthetases class I catalytic" evidence="20">
    <location>
        <begin position="64"/>
        <end position="358"/>
    </location>
</feature>
<evidence type="ECO:0000256" key="9">
    <source>
        <dbReference type="ARBA" id="ARBA00022917"/>
    </source>
</evidence>
<dbReference type="Pfam" id="PF09190">
    <property type="entry name" value="DALR_2"/>
    <property type="match status" value="1"/>
</dbReference>
<evidence type="ECO:0000256" key="3">
    <source>
        <dbReference type="ARBA" id="ARBA00012832"/>
    </source>
</evidence>
<feature type="compositionally biased region" description="Low complexity" evidence="19">
    <location>
        <begin position="812"/>
        <end position="823"/>
    </location>
</feature>
<evidence type="ECO:0000256" key="7">
    <source>
        <dbReference type="ARBA" id="ARBA00022833"/>
    </source>
</evidence>
<dbReference type="PRINTS" id="PR00983">
    <property type="entry name" value="TRNASYNTHCYS"/>
</dbReference>
<evidence type="ECO:0000256" key="10">
    <source>
        <dbReference type="ARBA" id="ARBA00023146"/>
    </source>
</evidence>
<dbReference type="EC" id="6.1.1.16" evidence="3"/>
<feature type="region of interest" description="Disordered" evidence="19">
    <location>
        <begin position="617"/>
        <end position="696"/>
    </location>
</feature>
<dbReference type="InterPro" id="IPR009080">
    <property type="entry name" value="tRNAsynth_Ia_anticodon-bd"/>
</dbReference>
<evidence type="ECO:0000256" key="1">
    <source>
        <dbReference type="ARBA" id="ARBA00001947"/>
    </source>
</evidence>
<dbReference type="NCBIfam" id="TIGR00435">
    <property type="entry name" value="cysS"/>
    <property type="match status" value="1"/>
</dbReference>
<evidence type="ECO:0000313" key="23">
    <source>
        <dbReference type="Proteomes" id="UP000694722"/>
    </source>
</evidence>
<comment type="function">
    <text evidence="12">Mitochondrial cysteine-specific aminoacyl-tRNA synthetase that catalyzes the ATP-dependent ligation of cysteine to tRNA(Cys).</text>
</comment>
<dbReference type="Gene3D" id="1.20.120.640">
    <property type="entry name" value="Anticodon-binding domain of a subclass of class I aminoacyl-tRNA synthetases"/>
    <property type="match status" value="1"/>
</dbReference>
<keyword evidence="6" id="KW-0547">Nucleotide-binding</keyword>
<keyword evidence="5" id="KW-0479">Metal-binding</keyword>
<evidence type="ECO:0000256" key="18">
    <source>
        <dbReference type="ARBA" id="ARBA00049046"/>
    </source>
</evidence>
<dbReference type="PANTHER" id="PTHR10890:SF27">
    <property type="entry name" value="CYSTEINE--TRNA LIGASE, MITOCHONDRIAL-RELATED"/>
    <property type="match status" value="1"/>
</dbReference>
<evidence type="ECO:0000259" key="21">
    <source>
        <dbReference type="Pfam" id="PF09190"/>
    </source>
</evidence>
<evidence type="ECO:0000256" key="5">
    <source>
        <dbReference type="ARBA" id="ARBA00022723"/>
    </source>
</evidence>
<evidence type="ECO:0000256" key="8">
    <source>
        <dbReference type="ARBA" id="ARBA00022840"/>
    </source>
</evidence>
<evidence type="ECO:0000256" key="17">
    <source>
        <dbReference type="ARBA" id="ARBA00048609"/>
    </source>
</evidence>
<feature type="region of interest" description="Disordered" evidence="19">
    <location>
        <begin position="873"/>
        <end position="906"/>
    </location>
</feature>
<accession>A0A8D1FZ34</accession>
<dbReference type="PANTHER" id="PTHR10890">
    <property type="entry name" value="CYSTEINYL-TRNA SYNTHETASE"/>
    <property type="match status" value="1"/>
</dbReference>
<evidence type="ECO:0000256" key="19">
    <source>
        <dbReference type="SAM" id="MobiDB-lite"/>
    </source>
</evidence>
<comment type="catalytic activity">
    <reaction evidence="17">
        <text>S-sulfanyl-L-cysteine + tRNA(Cys) + ATP = (S)-sulfanyl-L-cysteinyl-tRNA(Cys) + AMP + diphosphate</text>
        <dbReference type="Rhea" id="RHEA:78647"/>
        <dbReference type="Rhea" id="RHEA-COMP:9661"/>
        <dbReference type="Rhea" id="RHEA-COMP:19119"/>
        <dbReference type="ChEBI" id="CHEBI:30616"/>
        <dbReference type="ChEBI" id="CHEBI:33019"/>
        <dbReference type="ChEBI" id="CHEBI:58591"/>
        <dbReference type="ChEBI" id="CHEBI:78442"/>
        <dbReference type="ChEBI" id="CHEBI:229520"/>
        <dbReference type="ChEBI" id="CHEBI:456215"/>
    </reaction>
    <physiologicalReaction direction="left-to-right" evidence="17">
        <dbReference type="Rhea" id="RHEA:78648"/>
    </physiologicalReaction>
</comment>
<dbReference type="GO" id="GO:0004817">
    <property type="term" value="F:cysteine-tRNA ligase activity"/>
    <property type="evidence" value="ECO:0007669"/>
    <property type="project" value="UniProtKB-EC"/>
</dbReference>
<dbReference type="InterPro" id="IPR024909">
    <property type="entry name" value="Cys-tRNA/MSH_ligase"/>
</dbReference>
<gene>
    <name evidence="22" type="primary">CARS2</name>
</gene>